<sequence length="137" mass="14734">MAFLLQVWVIVLATEALCCWQLHRALGVPFPALRSGFITWGNPLSKGMAAAKISDAGQASRREQVSPLSPCGRGLDVEAWERAATLRGSTPADRKQSAFQLGPAFSLNWDPVGATGKERAGTLPVIPSRRETIVMCS</sequence>
<protein>
    <submittedName>
        <fullName evidence="2">Uncharacterized protein</fullName>
    </submittedName>
</protein>
<proteinExistence type="predicted"/>
<comment type="caution">
    <text evidence="2">The sequence shown here is derived from an EMBL/GenBank/DDBJ whole genome shotgun (WGS) entry which is preliminary data.</text>
</comment>
<keyword evidence="1" id="KW-0732">Signal</keyword>
<name>A0AAN8GBP9_9TELE</name>
<feature type="chain" id="PRO_5042931675" evidence="1">
    <location>
        <begin position="28"/>
        <end position="137"/>
    </location>
</feature>
<dbReference type="AlphaFoldDB" id="A0AAN8GBP9"/>
<gene>
    <name evidence="2" type="ORF">CesoFtcFv8_025059</name>
</gene>
<feature type="signal peptide" evidence="1">
    <location>
        <begin position="1"/>
        <end position="27"/>
    </location>
</feature>
<keyword evidence="3" id="KW-1185">Reference proteome</keyword>
<dbReference type="Proteomes" id="UP001335648">
    <property type="component" value="Unassembled WGS sequence"/>
</dbReference>
<evidence type="ECO:0000313" key="3">
    <source>
        <dbReference type="Proteomes" id="UP001335648"/>
    </source>
</evidence>
<evidence type="ECO:0000256" key="1">
    <source>
        <dbReference type="SAM" id="SignalP"/>
    </source>
</evidence>
<dbReference type="EMBL" id="JAULUE010002066">
    <property type="protein sequence ID" value="KAK5877567.1"/>
    <property type="molecule type" value="Genomic_DNA"/>
</dbReference>
<organism evidence="2 3">
    <name type="scientific">Champsocephalus esox</name>
    <name type="common">pike icefish</name>
    <dbReference type="NCBI Taxonomy" id="159716"/>
    <lineage>
        <taxon>Eukaryota</taxon>
        <taxon>Metazoa</taxon>
        <taxon>Chordata</taxon>
        <taxon>Craniata</taxon>
        <taxon>Vertebrata</taxon>
        <taxon>Euteleostomi</taxon>
        <taxon>Actinopterygii</taxon>
        <taxon>Neopterygii</taxon>
        <taxon>Teleostei</taxon>
        <taxon>Neoteleostei</taxon>
        <taxon>Acanthomorphata</taxon>
        <taxon>Eupercaria</taxon>
        <taxon>Perciformes</taxon>
        <taxon>Notothenioidei</taxon>
        <taxon>Channichthyidae</taxon>
        <taxon>Champsocephalus</taxon>
    </lineage>
</organism>
<accession>A0AAN8GBP9</accession>
<reference evidence="2 3" key="1">
    <citation type="journal article" date="2023" name="Mol. Biol. Evol.">
        <title>Genomics of Secondarily Temperate Adaptation in the Only Non-Antarctic Icefish.</title>
        <authorList>
            <person name="Rivera-Colon A.G."/>
            <person name="Rayamajhi N."/>
            <person name="Minhas B.F."/>
            <person name="Madrigal G."/>
            <person name="Bilyk K.T."/>
            <person name="Yoon V."/>
            <person name="Hune M."/>
            <person name="Gregory S."/>
            <person name="Cheng C.H.C."/>
            <person name="Catchen J.M."/>
        </authorList>
    </citation>
    <scope>NUCLEOTIDE SEQUENCE [LARGE SCALE GENOMIC DNA]</scope>
    <source>
        <strain evidence="2">JC2023a</strain>
    </source>
</reference>
<evidence type="ECO:0000313" key="2">
    <source>
        <dbReference type="EMBL" id="KAK5877567.1"/>
    </source>
</evidence>